<dbReference type="AlphaFoldDB" id="A0A9X8D459"/>
<feature type="domain" description="DUF7822" evidence="1">
    <location>
        <begin position="21"/>
        <end position="150"/>
    </location>
</feature>
<reference evidence="2 3" key="1">
    <citation type="submission" date="2018-09" db="EMBL/GenBank/DDBJ databases">
        <title>Acidovorax cavernicola nov. sp. isolated from Gruta de las Maravillas (Aracena, Spain).</title>
        <authorList>
            <person name="Jurado V."/>
            <person name="Gutierrez-Patricio S."/>
            <person name="Gonzalez-Pimentel J.L."/>
            <person name="Miller A.Z."/>
            <person name="Laiz L."/>
            <person name="Saiz-Jimenez C."/>
        </authorList>
    </citation>
    <scope>NUCLEOTIDE SEQUENCE [LARGE SCALE GENOMIC DNA]</scope>
    <source>
        <strain evidence="2 3">1011MAR4D40.2</strain>
    </source>
</reference>
<dbReference type="EMBL" id="QXMN01000019">
    <property type="protein sequence ID" value="RIX78589.1"/>
    <property type="molecule type" value="Genomic_DNA"/>
</dbReference>
<dbReference type="OrthoDB" id="8858495at2"/>
<dbReference type="Pfam" id="PF25135">
    <property type="entry name" value="DUF7822"/>
    <property type="match status" value="1"/>
</dbReference>
<accession>A0A9X8D459</accession>
<dbReference type="InterPro" id="IPR056724">
    <property type="entry name" value="DUF7822"/>
</dbReference>
<dbReference type="Proteomes" id="UP000265619">
    <property type="component" value="Unassembled WGS sequence"/>
</dbReference>
<proteinExistence type="predicted"/>
<evidence type="ECO:0000259" key="1">
    <source>
        <dbReference type="Pfam" id="PF25135"/>
    </source>
</evidence>
<dbReference type="RefSeq" id="WP_119554724.1">
    <property type="nucleotide sequence ID" value="NZ_QXMN01000019.1"/>
</dbReference>
<evidence type="ECO:0000313" key="3">
    <source>
        <dbReference type="Proteomes" id="UP000265619"/>
    </source>
</evidence>
<sequence>MANRSYLFASPFVPGASAASGSDAGQLKGLSECSYNIPLVYRLLVSVDVQRCPSLIWSMPEPTALVGRAGPGLDRLEQFLARIDHPAIAPMRDQALDFLNRHVDRNGYLFLECAEVLTMSDESLETQAASLLQGVQTIDAEIEAALARLVPQKKTFWDRVFTPAQESIQAPLRDLGLGYWSDTLYFSLNAASTDDDA</sequence>
<gene>
    <name evidence="2" type="ORF">D3H34_16185</name>
</gene>
<protein>
    <recommendedName>
        <fullName evidence="1">DUF7822 domain-containing protein</fullName>
    </recommendedName>
</protein>
<organism evidence="2 3">
    <name type="scientific">Acidovorax cavernicola</name>
    <dbReference type="NCBI Taxonomy" id="1675792"/>
    <lineage>
        <taxon>Bacteria</taxon>
        <taxon>Pseudomonadati</taxon>
        <taxon>Pseudomonadota</taxon>
        <taxon>Betaproteobacteria</taxon>
        <taxon>Burkholderiales</taxon>
        <taxon>Comamonadaceae</taxon>
        <taxon>Acidovorax</taxon>
    </lineage>
</organism>
<keyword evidence="3" id="KW-1185">Reference proteome</keyword>
<evidence type="ECO:0000313" key="2">
    <source>
        <dbReference type="EMBL" id="RIX78589.1"/>
    </source>
</evidence>
<comment type="caution">
    <text evidence="2">The sequence shown here is derived from an EMBL/GenBank/DDBJ whole genome shotgun (WGS) entry which is preliminary data.</text>
</comment>
<name>A0A9X8D459_9BURK</name>